<feature type="region of interest" description="Disordered" evidence="1">
    <location>
        <begin position="557"/>
        <end position="580"/>
    </location>
</feature>
<evidence type="ECO:0000256" key="1">
    <source>
        <dbReference type="SAM" id="MobiDB-lite"/>
    </source>
</evidence>
<evidence type="ECO:0000256" key="2">
    <source>
        <dbReference type="SAM" id="SignalP"/>
    </source>
</evidence>
<keyword evidence="2" id="KW-0732">Signal</keyword>
<evidence type="ECO:0000313" key="3">
    <source>
        <dbReference type="EMBL" id="QJE96767.1"/>
    </source>
</evidence>
<sequence>MNPTRQILSFLAVFAASSVCGAWLADRKTASSSNEAVEGVRSAKPTKSSERQGSGKELPPEVVKRLEEVRRAGVIQDKLRATIHLAQSLPISELEAWFEGKWFDEKEDMLSAVFHRIALSRWLAADPAGLMRYCQSKDESRAPIVAWEWALRDPKSALAYLGEARDEKARGDMASLMGMALAAEQPEAVIAEMPALLGMLKTSDLWAMMAKLAETAPEALKAASANWPPYTREGIARELATVGLKKDFAGTLEQLRNAENGRTIFLNAFPFHSEALAEVIRNPGMLPPGWFGDIATMAGSLLVKDDPGHWLDADLTAMGLDPAQAKQVRSQAIEEIGLKDQARFLSLLDEDDRDPFARRGIIQSTVARMAEDRSKAEAWIDGLPNDEDKESARQMLGSMLNQPKGDSVTPVNLLDGLAKDTGLLTAEQARATGLWSAPELKEATGRFNSMPLEQKAIAARNLLNHSHENFPPELQAQAVSFFTANRSIEPVLADRLFGKRTFAQSACYLAASWAQEDPAAAGKWVSSLPEGEERLWAGKNLASLWSENDPPAVRQWLSGLPEGDRKGIEDYLKSGDGGLR</sequence>
<dbReference type="Proteomes" id="UP000501812">
    <property type="component" value="Chromosome"/>
</dbReference>
<dbReference type="KEGG" id="luo:HHL09_13565"/>
<gene>
    <name evidence="3" type="ORF">HHL09_13565</name>
</gene>
<protein>
    <recommendedName>
        <fullName evidence="5">DUF4034 domain-containing protein</fullName>
    </recommendedName>
</protein>
<name>A0A858RIM4_9BACT</name>
<keyword evidence="4" id="KW-1185">Reference proteome</keyword>
<feature type="region of interest" description="Disordered" evidence="1">
    <location>
        <begin position="34"/>
        <end position="60"/>
    </location>
</feature>
<evidence type="ECO:0000313" key="4">
    <source>
        <dbReference type="Proteomes" id="UP000501812"/>
    </source>
</evidence>
<feature type="signal peptide" evidence="2">
    <location>
        <begin position="1"/>
        <end position="21"/>
    </location>
</feature>
<feature type="chain" id="PRO_5032767622" description="DUF4034 domain-containing protein" evidence="2">
    <location>
        <begin position="22"/>
        <end position="580"/>
    </location>
</feature>
<organism evidence="3 4">
    <name type="scientific">Luteolibacter luteus</name>
    <dbReference type="NCBI Taxonomy" id="2728835"/>
    <lineage>
        <taxon>Bacteria</taxon>
        <taxon>Pseudomonadati</taxon>
        <taxon>Verrucomicrobiota</taxon>
        <taxon>Verrucomicrobiia</taxon>
        <taxon>Verrucomicrobiales</taxon>
        <taxon>Verrucomicrobiaceae</taxon>
        <taxon>Luteolibacter</taxon>
    </lineage>
</organism>
<accession>A0A858RIM4</accession>
<proteinExistence type="predicted"/>
<dbReference type="RefSeq" id="WP_169455168.1">
    <property type="nucleotide sequence ID" value="NZ_CP051774.1"/>
</dbReference>
<reference evidence="3 4" key="1">
    <citation type="submission" date="2020-04" db="EMBL/GenBank/DDBJ databases">
        <title>Luteolibacter sp. G-1-1-1 isolated from soil.</title>
        <authorList>
            <person name="Dahal R.H."/>
        </authorList>
    </citation>
    <scope>NUCLEOTIDE SEQUENCE [LARGE SCALE GENOMIC DNA]</scope>
    <source>
        <strain evidence="3 4">G-1-1-1</strain>
    </source>
</reference>
<feature type="compositionally biased region" description="Basic and acidic residues" evidence="1">
    <location>
        <begin position="47"/>
        <end position="60"/>
    </location>
</feature>
<feature type="compositionally biased region" description="Basic and acidic residues" evidence="1">
    <location>
        <begin position="562"/>
        <end position="580"/>
    </location>
</feature>
<dbReference type="EMBL" id="CP051774">
    <property type="protein sequence ID" value="QJE96767.1"/>
    <property type="molecule type" value="Genomic_DNA"/>
</dbReference>
<dbReference type="AlphaFoldDB" id="A0A858RIM4"/>
<evidence type="ECO:0008006" key="5">
    <source>
        <dbReference type="Google" id="ProtNLM"/>
    </source>
</evidence>